<dbReference type="Pfam" id="PF00392">
    <property type="entry name" value="GntR"/>
    <property type="match status" value="1"/>
</dbReference>
<dbReference type="Proteomes" id="UP000306562">
    <property type="component" value="Chromosome"/>
</dbReference>
<dbReference type="EMBL" id="LR590482">
    <property type="protein sequence ID" value="VTR05098.1"/>
    <property type="molecule type" value="Genomic_DNA"/>
</dbReference>
<dbReference type="SUPFAM" id="SSF48008">
    <property type="entry name" value="GntR ligand-binding domain-like"/>
    <property type="match status" value="1"/>
</dbReference>
<accession>A0AAX3IE15</accession>
<keyword evidence="3" id="KW-0804">Transcription</keyword>
<dbReference type="SMART" id="SM00345">
    <property type="entry name" value="HTH_GNTR"/>
    <property type="match status" value="1"/>
</dbReference>
<proteinExistence type="predicted"/>
<keyword evidence="1" id="KW-0805">Transcription regulation</keyword>
<evidence type="ECO:0000256" key="2">
    <source>
        <dbReference type="ARBA" id="ARBA00023125"/>
    </source>
</evidence>
<dbReference type="PANTHER" id="PTHR43537:SF41">
    <property type="entry name" value="TRANSCRIPTIONAL REGULATORY PROTEIN"/>
    <property type="match status" value="1"/>
</dbReference>
<dbReference type="Pfam" id="PF07729">
    <property type="entry name" value="FCD"/>
    <property type="match status" value="1"/>
</dbReference>
<dbReference type="InterPro" id="IPR036388">
    <property type="entry name" value="WH-like_DNA-bd_sf"/>
</dbReference>
<evidence type="ECO:0000313" key="5">
    <source>
        <dbReference type="EMBL" id="VTR05098.1"/>
    </source>
</evidence>
<dbReference type="InterPro" id="IPR008920">
    <property type="entry name" value="TF_FadR/GntR_C"/>
</dbReference>
<reference evidence="5 6" key="1">
    <citation type="submission" date="2019-05" db="EMBL/GenBank/DDBJ databases">
        <authorList>
            <consortium name="Pathogen Informatics"/>
        </authorList>
    </citation>
    <scope>NUCLEOTIDE SEQUENCE [LARGE SCALE GENOMIC DNA]</scope>
    <source>
        <strain evidence="5 6">NCTC10696</strain>
    </source>
</reference>
<feature type="domain" description="HTH gntR-type" evidence="4">
    <location>
        <begin position="17"/>
        <end position="84"/>
    </location>
</feature>
<dbReference type="InterPro" id="IPR011711">
    <property type="entry name" value="GntR_C"/>
</dbReference>
<dbReference type="SMART" id="SM00895">
    <property type="entry name" value="FCD"/>
    <property type="match status" value="1"/>
</dbReference>
<dbReference type="GO" id="GO:0003677">
    <property type="term" value="F:DNA binding"/>
    <property type="evidence" value="ECO:0007669"/>
    <property type="project" value="UniProtKB-KW"/>
</dbReference>
<evidence type="ECO:0000259" key="4">
    <source>
        <dbReference type="PROSITE" id="PS50949"/>
    </source>
</evidence>
<evidence type="ECO:0000256" key="3">
    <source>
        <dbReference type="ARBA" id="ARBA00023163"/>
    </source>
</evidence>
<dbReference type="AlphaFoldDB" id="A0AAX3IE15"/>
<name>A0AAX3IE15_9PSED</name>
<organism evidence="5 6">
    <name type="scientific">Pseudomonas synxantha</name>
    <dbReference type="NCBI Taxonomy" id="47883"/>
    <lineage>
        <taxon>Bacteria</taxon>
        <taxon>Pseudomonadati</taxon>
        <taxon>Pseudomonadota</taxon>
        <taxon>Gammaproteobacteria</taxon>
        <taxon>Pseudomonadales</taxon>
        <taxon>Pseudomonadaceae</taxon>
        <taxon>Pseudomonas</taxon>
    </lineage>
</organism>
<dbReference type="PANTHER" id="PTHR43537">
    <property type="entry name" value="TRANSCRIPTIONAL REGULATOR, GNTR FAMILY"/>
    <property type="match status" value="1"/>
</dbReference>
<dbReference type="SUPFAM" id="SSF46785">
    <property type="entry name" value="Winged helix' DNA-binding domain"/>
    <property type="match status" value="1"/>
</dbReference>
<sequence>MDLKSKLLSDLGEIQHRTASEQIEQVLKQAILEGRLPPGEVLRQEELAQTFNVSRMPVREALKKLEAQALVDFVPYKGAIVTEISKADGLDNYAIRLALEPAAIRYSIPFLTSDDLQLARDLIQQMHDETEMDQLGVLNKRFHMCLYGKTPHVKLLQLVEKQLSVEDRYLRFHLSAMGREHMSQDEHLAMVEAATHQDLDRAEALVRKHLIKAAIALENFFDRKT</sequence>
<dbReference type="InterPro" id="IPR000524">
    <property type="entry name" value="Tscrpt_reg_HTH_GntR"/>
</dbReference>
<gene>
    <name evidence="5" type="primary">ydfH_4</name>
    <name evidence="5" type="ORF">NCTC10696_05450</name>
</gene>
<dbReference type="CDD" id="cd07377">
    <property type="entry name" value="WHTH_GntR"/>
    <property type="match status" value="1"/>
</dbReference>
<evidence type="ECO:0000256" key="1">
    <source>
        <dbReference type="ARBA" id="ARBA00023015"/>
    </source>
</evidence>
<dbReference type="PRINTS" id="PR00035">
    <property type="entry name" value="HTHGNTR"/>
</dbReference>
<dbReference type="PROSITE" id="PS50949">
    <property type="entry name" value="HTH_GNTR"/>
    <property type="match status" value="1"/>
</dbReference>
<dbReference type="Gene3D" id="1.20.120.530">
    <property type="entry name" value="GntR ligand-binding domain-like"/>
    <property type="match status" value="1"/>
</dbReference>
<protein>
    <submittedName>
        <fullName evidence="5">GntR family transcriptional regulator</fullName>
    </submittedName>
</protein>
<keyword evidence="2" id="KW-0238">DNA-binding</keyword>
<dbReference type="RefSeq" id="WP_248843090.1">
    <property type="nucleotide sequence ID" value="NZ_JYLJ01000013.1"/>
</dbReference>
<dbReference type="InterPro" id="IPR036390">
    <property type="entry name" value="WH_DNA-bd_sf"/>
</dbReference>
<dbReference type="GO" id="GO:0003700">
    <property type="term" value="F:DNA-binding transcription factor activity"/>
    <property type="evidence" value="ECO:0007669"/>
    <property type="project" value="InterPro"/>
</dbReference>
<evidence type="ECO:0000313" key="6">
    <source>
        <dbReference type="Proteomes" id="UP000306562"/>
    </source>
</evidence>
<dbReference type="Gene3D" id="1.10.10.10">
    <property type="entry name" value="Winged helix-like DNA-binding domain superfamily/Winged helix DNA-binding domain"/>
    <property type="match status" value="1"/>
</dbReference>